<feature type="compositionally biased region" description="Basic and acidic residues" evidence="1">
    <location>
        <begin position="441"/>
        <end position="455"/>
    </location>
</feature>
<dbReference type="PANTHER" id="PTHR13271">
    <property type="entry name" value="UNCHARACTERIZED PUTATIVE METHYLTRANSFERASE"/>
    <property type="match status" value="1"/>
</dbReference>
<comment type="caution">
    <text evidence="2">The sequence shown here is derived from an EMBL/GenBank/DDBJ whole genome shotgun (WGS) entry which is preliminary data.</text>
</comment>
<feature type="compositionally biased region" description="Basic and acidic residues" evidence="1">
    <location>
        <begin position="365"/>
        <end position="384"/>
    </location>
</feature>
<name>A0A8J5XLY5_DIALT</name>
<protein>
    <recommendedName>
        <fullName evidence="4">SET domain-containing protein</fullName>
    </recommendedName>
</protein>
<feature type="region of interest" description="Disordered" evidence="1">
    <location>
        <begin position="1"/>
        <end position="20"/>
    </location>
</feature>
<dbReference type="AlphaFoldDB" id="A0A8J5XLY5"/>
<feature type="region of interest" description="Disordered" evidence="1">
    <location>
        <begin position="436"/>
        <end position="455"/>
    </location>
</feature>
<dbReference type="CDD" id="cd10527">
    <property type="entry name" value="SET_LSMT"/>
    <property type="match status" value="1"/>
</dbReference>
<dbReference type="SUPFAM" id="SSF82199">
    <property type="entry name" value="SET domain"/>
    <property type="match status" value="1"/>
</dbReference>
<evidence type="ECO:0008006" key="4">
    <source>
        <dbReference type="Google" id="ProtNLM"/>
    </source>
</evidence>
<organism evidence="2 3">
    <name type="scientific">Diacronema lutheri</name>
    <name type="common">Unicellular marine alga</name>
    <name type="synonym">Monochrysis lutheri</name>
    <dbReference type="NCBI Taxonomy" id="2081491"/>
    <lineage>
        <taxon>Eukaryota</taxon>
        <taxon>Haptista</taxon>
        <taxon>Haptophyta</taxon>
        <taxon>Pavlovophyceae</taxon>
        <taxon>Pavlovales</taxon>
        <taxon>Pavlovaceae</taxon>
        <taxon>Diacronema</taxon>
    </lineage>
</organism>
<evidence type="ECO:0000313" key="2">
    <source>
        <dbReference type="EMBL" id="KAG8464117.1"/>
    </source>
</evidence>
<dbReference type="OMA" id="GPAWERY"/>
<sequence>MAATTKPRGSPKRPRPVGATIDPAALAQVPALERVLAWASERGGVFDGLRLALDAHGGVGLYAARDFAPGDTLAFVPRACALTAATARESALGQRILAAAAEWGALAEATDELVLCVFLNWARAEPSCEWHPLVAAMPAQSPEPCCWPEPIRTELAGTPVGLAVSTAIARFALHAARLTTRLAAAGIIPEATASHEALLWARGMYHSRGYTGRLASLEAAAAPAGLPTPNGGADGLLLPIVDLMNHRHGQPITWQVEPDGVRFVAGAAVLAGEEVCTNYGARPNEELIFSYGFALQEPAAEAVSLVLAEQRGGDADGAPRARDSGVAVRRQTHYVRRLEHGGIPPSLLRALAHAAGAGDAAEPAARADGRRSAGEQPDLVERDAPAPAEGSAEVDYDAPADASSTADDDTVVLSGEALELLLAVLCDKRDALRPSASADSRALKRAERARGAPGETDVRRRVAVAIYRDGQRRVLKEAIAAVRALLDTAIEEGDGAGEAEAEVEAEAV</sequence>
<reference evidence="2" key="1">
    <citation type="submission" date="2021-05" db="EMBL/GenBank/DDBJ databases">
        <title>The genome of the haptophyte Pavlova lutheri (Diacronema luteri, Pavlovales) - a model for lipid biosynthesis in eukaryotic algae.</title>
        <authorList>
            <person name="Hulatt C.J."/>
            <person name="Posewitz M.C."/>
        </authorList>
    </citation>
    <scope>NUCLEOTIDE SEQUENCE</scope>
    <source>
        <strain evidence="2">NIVA-4/92</strain>
    </source>
</reference>
<dbReference type="OrthoDB" id="42889at2759"/>
<evidence type="ECO:0000313" key="3">
    <source>
        <dbReference type="Proteomes" id="UP000751190"/>
    </source>
</evidence>
<dbReference type="GO" id="GO:0016279">
    <property type="term" value="F:protein-lysine N-methyltransferase activity"/>
    <property type="evidence" value="ECO:0007669"/>
    <property type="project" value="TreeGrafter"/>
</dbReference>
<feature type="region of interest" description="Disordered" evidence="1">
    <location>
        <begin position="359"/>
        <end position="408"/>
    </location>
</feature>
<dbReference type="Gene3D" id="3.90.1410.10">
    <property type="entry name" value="set domain protein methyltransferase, domain 1"/>
    <property type="match status" value="1"/>
</dbReference>
<proteinExistence type="predicted"/>
<dbReference type="InterPro" id="IPR046341">
    <property type="entry name" value="SET_dom_sf"/>
</dbReference>
<dbReference type="InterPro" id="IPR050600">
    <property type="entry name" value="SETD3_SETD6_MTase"/>
</dbReference>
<dbReference type="Proteomes" id="UP000751190">
    <property type="component" value="Unassembled WGS sequence"/>
</dbReference>
<dbReference type="EMBL" id="JAGTXO010000014">
    <property type="protein sequence ID" value="KAG8464117.1"/>
    <property type="molecule type" value="Genomic_DNA"/>
</dbReference>
<keyword evidence="3" id="KW-1185">Reference proteome</keyword>
<dbReference type="PANTHER" id="PTHR13271:SF154">
    <property type="entry name" value="GRIP DOMAIN-CONTAINING PROTEIN"/>
    <property type="match status" value="1"/>
</dbReference>
<accession>A0A8J5XLY5</accession>
<evidence type="ECO:0000256" key="1">
    <source>
        <dbReference type="SAM" id="MobiDB-lite"/>
    </source>
</evidence>
<gene>
    <name evidence="2" type="ORF">KFE25_000285</name>
</gene>